<evidence type="ECO:0000313" key="2">
    <source>
        <dbReference type="Proteomes" id="UP001174936"/>
    </source>
</evidence>
<dbReference type="AlphaFoldDB" id="A0AA40CWE6"/>
<proteinExistence type="predicted"/>
<keyword evidence="2" id="KW-1185">Reference proteome</keyword>
<gene>
    <name evidence="1" type="ORF">B0T16DRAFT_388274</name>
</gene>
<reference evidence="1" key="1">
    <citation type="submission" date="2023-06" db="EMBL/GenBank/DDBJ databases">
        <title>Genome-scale phylogeny and comparative genomics of the fungal order Sordariales.</title>
        <authorList>
            <consortium name="Lawrence Berkeley National Laboratory"/>
            <person name="Hensen N."/>
            <person name="Bonometti L."/>
            <person name="Westerberg I."/>
            <person name="Brannstrom I.O."/>
            <person name="Guillou S."/>
            <person name="Cros-Aarteil S."/>
            <person name="Calhoun S."/>
            <person name="Haridas S."/>
            <person name="Kuo A."/>
            <person name="Mondo S."/>
            <person name="Pangilinan J."/>
            <person name="Riley R."/>
            <person name="Labutti K."/>
            <person name="Andreopoulos B."/>
            <person name="Lipzen A."/>
            <person name="Chen C."/>
            <person name="Yanf M."/>
            <person name="Daum C."/>
            <person name="Ng V."/>
            <person name="Clum A."/>
            <person name="Steindorff A."/>
            <person name="Ohm R."/>
            <person name="Martin F."/>
            <person name="Silar P."/>
            <person name="Natvig D."/>
            <person name="Lalanne C."/>
            <person name="Gautier V."/>
            <person name="Ament-Velasquez S.L."/>
            <person name="Kruys A."/>
            <person name="Hutchinson M.I."/>
            <person name="Powell A.J."/>
            <person name="Barry K."/>
            <person name="Miller A.N."/>
            <person name="Grigoriev I.V."/>
            <person name="Debuchy R."/>
            <person name="Gladieux P."/>
            <person name="Thoren M.H."/>
            <person name="Johannesson H."/>
        </authorList>
    </citation>
    <scope>NUCLEOTIDE SEQUENCE</scope>
    <source>
        <strain evidence="1">SMH2532-1</strain>
    </source>
</reference>
<dbReference type="EMBL" id="JAULSV010000002">
    <property type="protein sequence ID" value="KAK0653137.1"/>
    <property type="molecule type" value="Genomic_DNA"/>
</dbReference>
<sequence length="327" mass="36279">MELGSEIGRPKHRSGGEVHIRQEVFTSQPCAQNRTPCDGNKWNQAVHVSGSVTMATWVPRNSPITAAAMEERIHELRRGTGEYIFPETAPGALPEMDCFNPQTCGCLEYGRKRAFFSRLRAGETGHRNALGQWSGYSIRIGRCAPSVQCLQVFYYRRIICGSVWEPQWLNDDLSWLDALDPESYSLPQGTRYALRCLDPDCANFYRHPEVPPPPYTMDATGHHTPSSETGTRRAFLHNVHVAAVNAQEPKISSDYADVHSSALPTSFYITHSFSDLNMRAKNRVKKPTPLTSIFTYCGVGVAGCPLKAGFSVMPAASDQLRELISAA</sequence>
<organism evidence="1 2">
    <name type="scientific">Cercophora newfieldiana</name>
    <dbReference type="NCBI Taxonomy" id="92897"/>
    <lineage>
        <taxon>Eukaryota</taxon>
        <taxon>Fungi</taxon>
        <taxon>Dikarya</taxon>
        <taxon>Ascomycota</taxon>
        <taxon>Pezizomycotina</taxon>
        <taxon>Sordariomycetes</taxon>
        <taxon>Sordariomycetidae</taxon>
        <taxon>Sordariales</taxon>
        <taxon>Lasiosphaeriaceae</taxon>
        <taxon>Cercophora</taxon>
    </lineage>
</organism>
<name>A0AA40CWE6_9PEZI</name>
<dbReference type="Proteomes" id="UP001174936">
    <property type="component" value="Unassembled WGS sequence"/>
</dbReference>
<protein>
    <submittedName>
        <fullName evidence="1">Uncharacterized protein</fullName>
    </submittedName>
</protein>
<evidence type="ECO:0000313" key="1">
    <source>
        <dbReference type="EMBL" id="KAK0653137.1"/>
    </source>
</evidence>
<accession>A0AA40CWE6</accession>
<comment type="caution">
    <text evidence="1">The sequence shown here is derived from an EMBL/GenBank/DDBJ whole genome shotgun (WGS) entry which is preliminary data.</text>
</comment>